<dbReference type="SUPFAM" id="SSF50985">
    <property type="entry name" value="RCC1/BLIP-II"/>
    <property type="match status" value="2"/>
</dbReference>
<evidence type="ECO:0000256" key="4">
    <source>
        <dbReference type="SAM" id="MobiDB-lite"/>
    </source>
</evidence>
<reference evidence="6" key="1">
    <citation type="submission" date="2013-11" db="EMBL/GenBank/DDBJ databases">
        <title>The Genome Sequence of Phytophthora parasitica CHvinca01.</title>
        <authorList>
            <consortium name="The Broad Institute Genomics Platform"/>
            <person name="Russ C."/>
            <person name="Tyler B."/>
            <person name="Panabieres F."/>
            <person name="Shan W."/>
            <person name="Tripathy S."/>
            <person name="Grunwald N."/>
            <person name="Machado M."/>
            <person name="Johnson C.S."/>
            <person name="Arredondo F."/>
            <person name="Hong C."/>
            <person name="Coffey M."/>
            <person name="Young S.K."/>
            <person name="Zeng Q."/>
            <person name="Gargeya S."/>
            <person name="Fitzgerald M."/>
            <person name="Abouelleil A."/>
            <person name="Alvarado L."/>
            <person name="Chapman S.B."/>
            <person name="Gainer-Dewar J."/>
            <person name="Goldberg J."/>
            <person name="Griggs A."/>
            <person name="Gujja S."/>
            <person name="Hansen M."/>
            <person name="Howarth C."/>
            <person name="Imamovic A."/>
            <person name="Ireland A."/>
            <person name="Larimer J."/>
            <person name="McCowan C."/>
            <person name="Murphy C."/>
            <person name="Pearson M."/>
            <person name="Poon T.W."/>
            <person name="Priest M."/>
            <person name="Roberts A."/>
            <person name="Saif S."/>
            <person name="Shea T."/>
            <person name="Sykes S."/>
            <person name="Wortman J."/>
            <person name="Nusbaum C."/>
            <person name="Birren B."/>
        </authorList>
    </citation>
    <scope>NUCLEOTIDE SEQUENCE [LARGE SCALE GENOMIC DNA]</scope>
    <source>
        <strain evidence="6">CHvinca01</strain>
    </source>
</reference>
<dbReference type="InterPro" id="IPR006553">
    <property type="entry name" value="Leu-rich_rpt_Cys-con_subtyp"/>
</dbReference>
<evidence type="ECO:0000256" key="3">
    <source>
        <dbReference type="PROSITE-ProRule" id="PRU00235"/>
    </source>
</evidence>
<dbReference type="InterPro" id="IPR000408">
    <property type="entry name" value="Reg_chr_condens"/>
</dbReference>
<dbReference type="InterPro" id="IPR000315">
    <property type="entry name" value="Znf_B-box"/>
</dbReference>
<protein>
    <recommendedName>
        <fullName evidence="5">B box-type domain-containing protein</fullName>
    </recommendedName>
</protein>
<feature type="compositionally biased region" description="Polar residues" evidence="4">
    <location>
        <begin position="790"/>
        <end position="799"/>
    </location>
</feature>
<name>W2LY93_PHYNI</name>
<dbReference type="PANTHER" id="PTHR13318">
    <property type="entry name" value="PARTNER OF PAIRED, ISOFORM B-RELATED"/>
    <property type="match status" value="1"/>
</dbReference>
<sequence length="2109" mass="235119">MPSRNGSRPSSAASTKNYGLLMRRAGVPPGVASIVLLPATVSVTVGGISAFYSVTLRCSNAPKQPVTVSPVNLPTGLRVLPALHVFTPDNWQEPQYFRVAAVNGGVFEELRGSAAIIEHTTSSLDPRYHGRRVIHLPSSVQAVVSPRDGYHLFATGKTAAFSSQLKLKHPTLHEFTEIELQRSTLGPRPLVARCSTLVPMAAGAIAAVAAVEAANQAAAQSRRRLSTAATVVKVMTTRAKRRGEEPTTRALDHRNAIVKLSTHGDKTLALYHDGEMVTLGSTSTNSKDGGTDVVLSRMLLDVSCGDKHVVGTSEQGYLLTWGGVCEARNKTKETANVPRIVQSLLHKRIVQVSCGASHSFALAEDGDVFSWGIGRSGALGHGLNAHEQTFETVISPMEVLALKGRRVVQITCGDVHTAVLLQSGQLLTCGQREYGRLGRHMANDKASDGLNDEYSSWFAPVAFPNSVKCTYAACGAAHTLAVTGAYELYAFGWNCSGQLGLGDCRDRFIPTRVVYFDAVGTLSLLTIASVAAGKQHSLVSCPDGRLFAWGSDEMGQCGLNSCPQIYTLPHLVASLVGLRVTQLAAGEAHSTVLTSHSQQYLETLERTQPIQYTQLVEFYENAVKDDSERRSQVFERARRHQLERAAAARRRKPPVDPATEALAKLLELQALVDQDEALDAQYKRARRPQTARNSTKDEENGKYDQVRCSSAAMMRQARLAVLQAPLALMAAPLSQKSTAVSKPSKCLKQRRPSKIFSLLDTTMTLLDEYRRSIQSRTASRSNQNHKSRSRQLTPLTGSESGRRTPETLQESNQKTVQLAARQRTRKLRASSNVKLQEIPRSRVVSPNGPETVQRPEMIISNQEDLTPCHSQSSHEPQRQTGKSPALEQLSQLIQPHRSEQNTLGSTLSDVPLQLLQGARVDLRRWSVIVSDQTLRRIAAHNHHISSTNLKAQKLQGLLGSRQRSFLFTKEESDKLSIAYSDARNQTTESLILTGADAITDSGLAAIALAVPKLKELSIAGAVRVTDASLRVLSEYCRHLERLDLSALSNVRGAGLAALVDGCGASLTHLSLADCPQLGDWVLRRCFYAFPRLTHLNLSRCPQVSDILIETLATQCLQLRKVELSGCLNISDRAVVRIARSSPHLEYIVLDRPIGIRGVEHLTDSSCSALGGCPNLRVVLLSGSRALTDAGVQWMVSCCPQLTRLDLTGAIGLTDATCAALGASCPELKSLQINGVKGISDVGLRLIAAGCRKLELLHTANLYLVSDGSNRDFGLEGLRAIASKCRELRDVNLSGCFQLQERALVAIGTSCCELRKLSLQACYDITLPAVTAVLKGCQKLTKLDLSGVRRCDDRMLRAIAKYGSSITQLILAGCDRVGDIGLRYLASARADQLELLDLTGCRLISDAGLNALCDAFQRPKLIHLVLAECSLITQDPIARLAFACPQLLTLNVHGCRISARVLQSLSSSWQFGEIRLPPAAQMGIFPAPRAKDRRYVAEFCTSWAAAATIQNLFRARVARRQALVRREIALQHAVARKLQSIWRGRQARREALILKMKYSRLEQCATLIQRRYRATRQARRVQDEMRGIYEKQLLQAAVVVQRRYRAVRAGREARQLVARRRREFMRDTQAAIKVQRHFRRRIHRNKLQLMQAQKLARSRRERSASMLIQRRYRGHKARRLAFDLREEQRRFFELQQRCAVRIQAQFRRLRALRKASRRRNAIIEREMAATKLQSVFRARRGREAAGLLALAKQRNDQDLAARRLQRHWRTRRDRLALIIVAEARCIRNQERSEAAVVIQRFVREFLVRRRARKVVRELLEVQQRAEEMKRWASTLVQSYWRRRQAYVCVREVRKTQRTRWKQLVDTHNQHGAGYGAPFFFNQVNGEIRWRLPRDLLSLTVRPICAQCETPETASFECATCSEFFCDHCDVVVHGGGKRRQHNKRKLFDYYGRRRDYGDGEFPSIWPSEMLQDASRGYDFVNLSPRDNYQDMLWEISQFVPVSTGNWDDEVVPSTAASSPAVALAFVTMMSENTSIQPSDSEAVIADVDGLERPAGPLHHLLYREKDFDEHGVSLWESFYDYAQEEYRYYHRISKRVVSHPPGQQDSTKTP</sequence>
<feature type="repeat" description="RCC1" evidence="3">
    <location>
        <begin position="544"/>
        <end position="596"/>
    </location>
</feature>
<dbReference type="InterPro" id="IPR009091">
    <property type="entry name" value="RCC1/BLIP-II"/>
</dbReference>
<dbReference type="Gene3D" id="3.80.10.10">
    <property type="entry name" value="Ribonuclease Inhibitor"/>
    <property type="match status" value="3"/>
</dbReference>
<dbReference type="GO" id="GO:0008270">
    <property type="term" value="F:zinc ion binding"/>
    <property type="evidence" value="ECO:0007669"/>
    <property type="project" value="UniProtKB-KW"/>
</dbReference>
<dbReference type="Pfam" id="PF25390">
    <property type="entry name" value="WD40_RLD"/>
    <property type="match status" value="1"/>
</dbReference>
<evidence type="ECO:0000259" key="5">
    <source>
        <dbReference type="PROSITE" id="PS50119"/>
    </source>
</evidence>
<feature type="region of interest" description="Disordered" evidence="4">
    <location>
        <begin position="682"/>
        <end position="702"/>
    </location>
</feature>
<dbReference type="VEuPathDB" id="FungiDB:PPTG_01024"/>
<dbReference type="Proteomes" id="UP000054423">
    <property type="component" value="Unassembled WGS sequence"/>
</dbReference>
<organism evidence="6">
    <name type="scientific">Phytophthora nicotianae</name>
    <name type="common">Potato buckeye rot agent</name>
    <name type="synonym">Phytophthora parasitica</name>
    <dbReference type="NCBI Taxonomy" id="4792"/>
    <lineage>
        <taxon>Eukaryota</taxon>
        <taxon>Sar</taxon>
        <taxon>Stramenopiles</taxon>
        <taxon>Oomycota</taxon>
        <taxon>Peronosporomycetes</taxon>
        <taxon>Peronosporales</taxon>
        <taxon>Peronosporaceae</taxon>
        <taxon>Phytophthora</taxon>
    </lineage>
</organism>
<dbReference type="EMBL" id="KI677389">
    <property type="protein sequence ID" value="ETM02448.1"/>
    <property type="molecule type" value="Genomic_DNA"/>
</dbReference>
<feature type="repeat" description="RCC1" evidence="3">
    <location>
        <begin position="316"/>
        <end position="365"/>
    </location>
</feature>
<dbReference type="SMART" id="SM00367">
    <property type="entry name" value="LRR_CC"/>
    <property type="match status" value="14"/>
</dbReference>
<accession>W2LY93</accession>
<dbReference type="Gene3D" id="1.20.5.190">
    <property type="match status" value="1"/>
</dbReference>
<dbReference type="SMART" id="SM00015">
    <property type="entry name" value="IQ"/>
    <property type="match status" value="10"/>
</dbReference>
<feature type="repeat" description="RCC1" evidence="3">
    <location>
        <begin position="424"/>
        <end position="485"/>
    </location>
</feature>
<dbReference type="PROSITE" id="PS50096">
    <property type="entry name" value="IQ"/>
    <property type="match status" value="4"/>
</dbReference>
<keyword evidence="2" id="KW-0862">Zinc</keyword>
<dbReference type="GO" id="GO:0031146">
    <property type="term" value="P:SCF-dependent proteasomal ubiquitin-dependent protein catabolic process"/>
    <property type="evidence" value="ECO:0007669"/>
    <property type="project" value="TreeGrafter"/>
</dbReference>
<dbReference type="OrthoDB" id="550575at2759"/>
<proteinExistence type="predicted"/>
<gene>
    <name evidence="6" type="ORF">L917_01093</name>
</gene>
<feature type="compositionally biased region" description="Polar residues" evidence="4">
    <location>
        <begin position="806"/>
        <end position="816"/>
    </location>
</feature>
<dbReference type="InterPro" id="IPR058923">
    <property type="entry name" value="RCC1-like_dom"/>
</dbReference>
<dbReference type="PRINTS" id="PR00633">
    <property type="entry name" value="RCCNDNSATION"/>
</dbReference>
<feature type="domain" description="B box-type" evidence="5">
    <location>
        <begin position="1898"/>
        <end position="1945"/>
    </location>
</feature>
<dbReference type="SUPFAM" id="SSF52047">
    <property type="entry name" value="RNI-like"/>
    <property type="match status" value="2"/>
</dbReference>
<dbReference type="Pfam" id="PF00612">
    <property type="entry name" value="IQ"/>
    <property type="match status" value="2"/>
</dbReference>
<feature type="repeat" description="RCC1" evidence="3">
    <location>
        <begin position="486"/>
        <end position="543"/>
    </location>
</feature>
<feature type="repeat" description="RCC1" evidence="3">
    <location>
        <begin position="366"/>
        <end position="423"/>
    </location>
</feature>
<evidence type="ECO:0000313" key="6">
    <source>
        <dbReference type="EMBL" id="ETM02448.1"/>
    </source>
</evidence>
<dbReference type="GO" id="GO:0019005">
    <property type="term" value="C:SCF ubiquitin ligase complex"/>
    <property type="evidence" value="ECO:0007669"/>
    <property type="project" value="TreeGrafter"/>
</dbReference>
<feature type="region of interest" description="Disordered" evidence="4">
    <location>
        <begin position="865"/>
        <end position="884"/>
    </location>
</feature>
<dbReference type="Gene3D" id="2.130.10.30">
    <property type="entry name" value="Regulator of chromosome condensation 1/beta-lactamase-inhibitor protein II"/>
    <property type="match status" value="2"/>
</dbReference>
<feature type="region of interest" description="Disordered" evidence="4">
    <location>
        <begin position="774"/>
        <end position="833"/>
    </location>
</feature>
<dbReference type="PROSITE" id="PS00626">
    <property type="entry name" value="RCC1_2"/>
    <property type="match status" value="1"/>
</dbReference>
<dbReference type="PROSITE" id="PS50119">
    <property type="entry name" value="ZF_BBOX"/>
    <property type="match status" value="1"/>
</dbReference>
<evidence type="ECO:0000256" key="1">
    <source>
        <dbReference type="ARBA" id="ARBA00022737"/>
    </source>
</evidence>
<dbReference type="InterPro" id="IPR057207">
    <property type="entry name" value="FBXL15_LRR"/>
</dbReference>
<keyword evidence="2" id="KW-0863">Zinc-finger</keyword>
<dbReference type="InterPro" id="IPR000048">
    <property type="entry name" value="IQ_motif_EF-hand-BS"/>
</dbReference>
<dbReference type="Pfam" id="PF25372">
    <property type="entry name" value="DUF7885"/>
    <property type="match status" value="2"/>
</dbReference>
<keyword evidence="2" id="KW-0479">Metal-binding</keyword>
<dbReference type="PROSITE" id="PS50012">
    <property type="entry name" value="RCC1_3"/>
    <property type="match status" value="5"/>
</dbReference>
<keyword evidence="1" id="KW-0677">Repeat</keyword>
<evidence type="ECO:0000256" key="2">
    <source>
        <dbReference type="PROSITE-ProRule" id="PRU00024"/>
    </source>
</evidence>
<dbReference type="InterPro" id="IPR032675">
    <property type="entry name" value="LRR_dom_sf"/>
</dbReference>